<dbReference type="AlphaFoldDB" id="H3BP67"/>
<evidence type="ECO:0007829" key="6">
    <source>
        <dbReference type="ProteomicsDB" id="H3BP67"/>
    </source>
</evidence>
<organism evidence="3 4">
    <name type="scientific">Homo sapiens</name>
    <name type="common">Human</name>
    <dbReference type="NCBI Taxonomy" id="9606"/>
    <lineage>
        <taxon>Eukaryota</taxon>
        <taxon>Metazoa</taxon>
        <taxon>Chordata</taxon>
        <taxon>Craniata</taxon>
        <taxon>Vertebrata</taxon>
        <taxon>Euteleostomi</taxon>
        <taxon>Mammalia</taxon>
        <taxon>Eutheria</taxon>
        <taxon>Euarchontoglires</taxon>
        <taxon>Primates</taxon>
        <taxon>Haplorrhini</taxon>
        <taxon>Catarrhini</taxon>
        <taxon>Hominidae</taxon>
        <taxon>Homo</taxon>
    </lineage>
</organism>
<evidence type="ECO:0000259" key="2">
    <source>
        <dbReference type="Pfam" id="PF18587"/>
    </source>
</evidence>
<feature type="domain" description="PTX/LNS-Like (PLL)" evidence="2">
    <location>
        <begin position="34"/>
        <end position="167"/>
    </location>
</feature>
<dbReference type="VEuPathDB" id="HostDB:ENSG00000205336"/>
<dbReference type="Pfam" id="PF18587">
    <property type="entry name" value="PLL"/>
    <property type="match status" value="1"/>
</dbReference>
<dbReference type="Ensembl" id="ENST00000561782.5">
    <property type="protein sequence ID" value="ENSP00000455176.1"/>
    <property type="gene ID" value="ENSG00000205336.14"/>
</dbReference>
<reference evidence="3 4" key="2">
    <citation type="journal article" date="2004" name="Nature">
        <title>Finishing the euchromatic sequence of the human genome.</title>
        <authorList>
            <consortium name="International Human Genome Sequencing Consortium"/>
        </authorList>
    </citation>
    <scope>NUCLEOTIDE SEQUENCE [LARGE SCALE GENOMIC DNA]</scope>
</reference>
<accession>H3BP67</accession>
<evidence type="ECO:0000313" key="4">
    <source>
        <dbReference type="Proteomes" id="UP000005640"/>
    </source>
</evidence>
<dbReference type="OrthoDB" id="8951579at2759"/>
<dbReference type="Antibodypedia" id="15123">
    <property type="antibodies" value="335 antibodies from 34 providers"/>
</dbReference>
<proteinExistence type="evidence at protein level"/>
<feature type="non-terminal residue" evidence="3">
    <location>
        <position position="168"/>
    </location>
</feature>
<gene>
    <name evidence="3" type="primary">ADGRG1</name>
</gene>
<evidence type="ECO:0000256" key="1">
    <source>
        <dbReference type="SAM" id="SignalP"/>
    </source>
</evidence>
<feature type="signal peptide" evidence="1">
    <location>
        <begin position="1"/>
        <end position="24"/>
    </location>
</feature>
<dbReference type="Ensembl" id="ENST00000561782.5">
    <property type="protein sequence ID" value="ENSP00000455176.1"/>
    <property type="gene ID" value="ENSG00000205336.15"/>
</dbReference>
<evidence type="ECO:0007829" key="5">
    <source>
        <dbReference type="PeptideAtlas" id="H3BP67"/>
    </source>
</evidence>
<protein>
    <submittedName>
        <fullName evidence="3">Adhesion G protein-coupled receptor G1</fullName>
    </submittedName>
</protein>
<evidence type="ECO:0000313" key="3">
    <source>
        <dbReference type="Ensembl" id="ENSP00000455176.1"/>
    </source>
</evidence>
<dbReference type="SMR" id="H3BP67"/>
<reference evidence="3" key="5">
    <citation type="submission" date="2025-09" db="UniProtKB">
        <authorList>
            <consortium name="Ensembl"/>
        </authorList>
    </citation>
    <scope>IDENTIFICATION</scope>
</reference>
<dbReference type="OpenTargets" id="ENSG00000205336"/>
<reference evidence="3 4" key="1">
    <citation type="journal article" date="2001" name="Nature">
        <title>Initial sequencing and analysis of the human genome.</title>
        <authorList>
            <consortium name="International Human Genome Sequencing Consortium"/>
            <person name="Lander E.S."/>
            <person name="Linton L.M."/>
            <person name="Birren B."/>
            <person name="Nusbaum C."/>
            <person name="Zody M.C."/>
            <person name="Baldwin J."/>
            <person name="Devon K."/>
            <person name="Dewar K."/>
            <person name="Doyle M."/>
            <person name="FitzHugh W."/>
            <person name="Funke R."/>
            <person name="Gage D."/>
            <person name="Harris K."/>
            <person name="Heaford A."/>
            <person name="Howland J."/>
            <person name="Kann L."/>
            <person name="Lehoczky J."/>
            <person name="LeVine R."/>
            <person name="McEwan P."/>
            <person name="McKernan K."/>
            <person name="Meldrim J."/>
            <person name="Mesirov J.P."/>
            <person name="Miranda C."/>
            <person name="Morris W."/>
            <person name="Naylor J."/>
            <person name="Raymond C."/>
            <person name="Rosetti M."/>
            <person name="Santos R."/>
            <person name="Sheridan A."/>
            <person name="Sougnez C."/>
            <person name="Stange-Thomann N."/>
            <person name="Stojanovic N."/>
            <person name="Subramanian A."/>
            <person name="Wyman D."/>
            <person name="Rogers J."/>
            <person name="Sulston J."/>
            <person name="Ainscough R."/>
            <person name="Beck S."/>
            <person name="Bentley D."/>
            <person name="Burton J."/>
            <person name="Clee C."/>
            <person name="Carter N."/>
            <person name="Coulson A."/>
            <person name="Deadman R."/>
            <person name="Deloukas P."/>
            <person name="Dunham A."/>
            <person name="Dunham I."/>
            <person name="Durbin R."/>
            <person name="French L."/>
            <person name="Grafham D."/>
            <person name="Gregory S."/>
            <person name="Hubbard T."/>
            <person name="Humphray S."/>
            <person name="Hunt A."/>
            <person name="Jones M."/>
            <person name="Lloyd C."/>
            <person name="McMurray A."/>
            <person name="Matthews L."/>
            <person name="Mercer S."/>
            <person name="Milne S."/>
            <person name="Mullikin J.C."/>
            <person name="Mungall A."/>
            <person name="Plumb R."/>
            <person name="Ross M."/>
            <person name="Shownkeen R."/>
            <person name="Sims S."/>
            <person name="Waterston R.H."/>
            <person name="Wilson R.K."/>
            <person name="Hillier L.W."/>
            <person name="McPherson J.D."/>
            <person name="Marra M.A."/>
            <person name="Mardis E.R."/>
            <person name="Fulton L.A."/>
            <person name="Chinwalla A.T."/>
            <person name="Pepin K.H."/>
            <person name="Gish W.R."/>
            <person name="Chissoe S.L."/>
            <person name="Wendl M.C."/>
            <person name="Delehaunty K.D."/>
            <person name="Miner T.L."/>
            <person name="Delehaunty A."/>
            <person name="Kramer J.B."/>
            <person name="Cook L.L."/>
            <person name="Fulton R.S."/>
            <person name="Johnson D.L."/>
            <person name="Minx P.J."/>
            <person name="Clifton S.W."/>
            <person name="Hawkins T."/>
            <person name="Branscomb E."/>
            <person name="Predki P."/>
            <person name="Richardson P."/>
            <person name="Wenning S."/>
            <person name="Slezak T."/>
            <person name="Doggett N."/>
            <person name="Cheng J.F."/>
            <person name="Olsen A."/>
            <person name="Lucas S."/>
            <person name="Elkin C."/>
            <person name="Uberbacher E."/>
            <person name="Frazier M."/>
            <person name="Gibbs R.A."/>
            <person name="Muzny D.M."/>
            <person name="Scherer S.E."/>
            <person name="Bouck J.B."/>
            <person name="Sodergren E.J."/>
            <person name="Worley K.C."/>
            <person name="Rives C.M."/>
            <person name="Gorrell J.H."/>
            <person name="Metzker M.L."/>
            <person name="Naylor S.L."/>
            <person name="Kucherlapati R.S."/>
            <person name="Nelson D.L."/>
            <person name="Weinstock G.M."/>
            <person name="Sakaki Y."/>
            <person name="Fujiyama A."/>
            <person name="Hattori M."/>
            <person name="Yada T."/>
            <person name="Toyoda A."/>
            <person name="Itoh T."/>
            <person name="Kawagoe C."/>
            <person name="Watanabe H."/>
            <person name="Totoki Y."/>
            <person name="Taylor T."/>
            <person name="Weissenbach J."/>
            <person name="Heilig R."/>
            <person name="Saurin W."/>
            <person name="Artiguenave F."/>
            <person name="Brottier P."/>
            <person name="Bruls T."/>
            <person name="Pelletier E."/>
            <person name="Robert C."/>
            <person name="Wincker P."/>
            <person name="Smith D.R."/>
            <person name="Doucette-Stamm L."/>
            <person name="Rubenfield M."/>
            <person name="Weinstock K."/>
            <person name="Lee H.M."/>
            <person name="Dubois J."/>
            <person name="Rosenthal A."/>
            <person name="Platzer M."/>
            <person name="Nyakatura G."/>
            <person name="Taudien S."/>
            <person name="Rump A."/>
            <person name="Yang H."/>
            <person name="Yu J."/>
            <person name="Wang J."/>
            <person name="Huang G."/>
            <person name="Gu J."/>
            <person name="Hood L."/>
            <person name="Rowen L."/>
            <person name="Madan A."/>
            <person name="Qin S."/>
            <person name="Davis R.W."/>
            <person name="Federspiel N.A."/>
            <person name="Abola A.P."/>
            <person name="Proctor M.J."/>
            <person name="Myers R.M."/>
            <person name="Schmutz J."/>
            <person name="Dickson M."/>
            <person name="Grimwood J."/>
            <person name="Cox D.R."/>
            <person name="Olson M.V."/>
            <person name="Kaul R."/>
            <person name="Raymond C."/>
            <person name="Shimizu N."/>
            <person name="Kawasaki K."/>
            <person name="Minoshima S."/>
            <person name="Evans G.A."/>
            <person name="Athanasiou M."/>
            <person name="Schultz R."/>
            <person name="Roe B.A."/>
            <person name="Chen F."/>
            <person name="Pan H."/>
            <person name="Ramser J."/>
            <person name="Lehrach H."/>
            <person name="Reinhardt R."/>
            <person name="McCombie W.R."/>
            <person name="de la Bastide M."/>
            <person name="Dedhia N."/>
            <person name="Blocker H."/>
            <person name="Hornischer K."/>
            <person name="Nordsiek G."/>
            <person name="Agarwala R."/>
            <person name="Aravind L."/>
            <person name="Bailey J.A."/>
            <person name="Bateman A."/>
            <person name="Batzoglou S."/>
            <person name="Birney E."/>
            <person name="Bork P."/>
            <person name="Brown D.G."/>
            <person name="Burge C.B."/>
            <person name="Cerutti L."/>
            <person name="Chen H.C."/>
            <person name="Church D."/>
            <person name="Clamp M."/>
            <person name="Copley R.R."/>
            <person name="Doerks T."/>
            <person name="Eddy S.R."/>
            <person name="Eichler E.E."/>
            <person name="Furey T.S."/>
            <person name="Galagan J."/>
            <person name="Gilbert J.G."/>
            <person name="Harmon C."/>
            <person name="Hayashizaki Y."/>
            <person name="Haussler D."/>
            <person name="Hermjakob H."/>
            <person name="Hokamp K."/>
            <person name="Jang W."/>
            <person name="Johnson L.S."/>
            <person name="Jones T.A."/>
            <person name="Kasif S."/>
            <person name="Kaspryzk A."/>
            <person name="Kennedy S."/>
            <person name="Kent W.J."/>
            <person name="Kitts P."/>
            <person name="Koonin E.V."/>
            <person name="Korf I."/>
            <person name="Kulp D."/>
            <person name="Lancet D."/>
            <person name="Lowe T.M."/>
            <person name="McLysaght A."/>
            <person name="Mikkelsen T."/>
            <person name="Moran J.V."/>
            <person name="Mulder N."/>
            <person name="Pollara V.J."/>
            <person name="Ponting C.P."/>
            <person name="Schuler G."/>
            <person name="Schultz J."/>
            <person name="Slater G."/>
            <person name="Smit A.F."/>
            <person name="Stupka E."/>
            <person name="Szustakowski J."/>
            <person name="Thierry-Mieg D."/>
            <person name="Thierry-Mieg J."/>
            <person name="Wagner L."/>
            <person name="Wallis J."/>
            <person name="Wheeler R."/>
            <person name="Williams A."/>
            <person name="Wolf Y.I."/>
            <person name="Wolfe K.H."/>
            <person name="Yang S.P."/>
            <person name="Yeh R.F."/>
            <person name="Collins F."/>
            <person name="Guyer M.S."/>
            <person name="Peterson J."/>
            <person name="Felsenfeld A."/>
            <person name="Wetterstrand K.A."/>
            <person name="Patrinos A."/>
            <person name="Morgan M.J."/>
            <person name="de Jong P."/>
            <person name="Catanese J.J."/>
            <person name="Osoegawa K."/>
            <person name="Shizuya H."/>
            <person name="Choi S."/>
            <person name="Chen Y.J."/>
        </authorList>
    </citation>
    <scope>NUCLEOTIDE SEQUENCE [LARGE SCALE GENOMIC DNA]</scope>
</reference>
<reference evidence="3 4" key="3">
    <citation type="journal article" date="2004" name="Nature">
        <title>The sequence and analysis of duplication-rich human chromosome 16.</title>
        <authorList>
            <person name="Martin J."/>
            <person name="Han C."/>
            <person name="Gordon L.A."/>
            <person name="Terry A."/>
            <person name="Prabhakar S."/>
            <person name="She X."/>
            <person name="Xie G."/>
            <person name="Hellsten U."/>
            <person name="Chan Y.M."/>
            <person name="Altherr M."/>
            <person name="Couronne O."/>
            <person name="Aerts A."/>
            <person name="Bajorek E."/>
            <person name="Black S."/>
            <person name="Blumer H."/>
            <person name="Branscomb E."/>
            <person name="Brown N.C."/>
            <person name="Bruno W.J."/>
            <person name="Buckingham J.M."/>
            <person name="Callen D.F."/>
            <person name="Campbell C.S."/>
            <person name="Campbell M.L."/>
            <person name="Campbell E.W."/>
            <person name="Caoile C."/>
            <person name="Challacombe J.F."/>
            <person name="Chasteen L.A."/>
            <person name="Chertkov O."/>
            <person name="Chi H.C."/>
            <person name="Christensen M."/>
            <person name="Clark L.M."/>
            <person name="Cohn J.D."/>
            <person name="Denys M."/>
            <person name="Detter J.C."/>
            <person name="Dickson M."/>
            <person name="Dimitrijevic-Bussod M."/>
            <person name="Escobar J."/>
            <person name="Fawcett J.J."/>
            <person name="Flowers D."/>
            <person name="Fotopulos D."/>
            <person name="Glavina T."/>
            <person name="Gomez M."/>
            <person name="Gonzales E."/>
            <person name="Goodstein D."/>
            <person name="Goodwin L.A."/>
            <person name="Grady D.L."/>
            <person name="Grigoriev I."/>
            <person name="Groza M."/>
            <person name="Hammon N."/>
            <person name="Hawkins T."/>
            <person name="Haydu L."/>
            <person name="Hildebrand C.E."/>
            <person name="Huang W."/>
            <person name="Israni S."/>
            <person name="Jett J."/>
            <person name="Jewett P.B."/>
            <person name="Kadner K."/>
            <person name="Kimball H."/>
            <person name="Kobayashi A."/>
            <person name="Krawczyk M.C."/>
            <person name="Leyba T."/>
            <person name="Longmire J.L."/>
            <person name="Lopez F."/>
            <person name="Lou Y."/>
            <person name="Lowry S."/>
            <person name="Ludeman T."/>
            <person name="Manohar C.F."/>
            <person name="Mark G.A."/>
            <person name="McMurray K.L."/>
            <person name="Meincke L.J."/>
            <person name="Morgan J."/>
            <person name="Moyzis R.K."/>
            <person name="Mundt M.O."/>
            <person name="Munk A.C."/>
            <person name="Nandkeshwar R.D."/>
            <person name="Pitluck S."/>
            <person name="Pollard M."/>
            <person name="Predki P."/>
            <person name="Parson-Quintana B."/>
            <person name="Ramirez L."/>
            <person name="Rash S."/>
            <person name="Retterer J."/>
            <person name="Ricke D.O."/>
            <person name="Robinson D.L."/>
            <person name="Rodriguez A."/>
            <person name="Salamov A."/>
            <person name="Saunders E.H."/>
            <person name="Scott D."/>
            <person name="Shough T."/>
            <person name="Stallings R.L."/>
            <person name="Stalvey M."/>
            <person name="Sutherland R.D."/>
            <person name="Tapia R."/>
            <person name="Tesmer J.G."/>
            <person name="Thayer N."/>
            <person name="Thompson L.S."/>
            <person name="Tice H."/>
            <person name="Torney D.C."/>
            <person name="Tran-Gyamfi M."/>
            <person name="Tsai M."/>
            <person name="Ulanovsky L.E."/>
            <person name="Ustaszewska A."/>
            <person name="Vo N."/>
            <person name="White P.S."/>
            <person name="Williams A.L."/>
            <person name="Wills P.L."/>
            <person name="Wu J.R."/>
            <person name="Wu K."/>
            <person name="Yang J."/>
            <person name="Dejong P."/>
            <person name="Bruce D."/>
            <person name="Doggett N.A."/>
            <person name="Deaven L."/>
            <person name="Schmutz J."/>
            <person name="Grimwood J."/>
            <person name="Richardson P."/>
            <person name="Rokhsar D.S."/>
            <person name="Eichler E.E."/>
            <person name="Gilna P."/>
            <person name="Lucas S.M."/>
            <person name="Myers R.M."/>
            <person name="Rubin E.M."/>
            <person name="Pennacchio L.A."/>
        </authorList>
    </citation>
    <scope>NUCLEOTIDE SEQUENCE [LARGE SCALE GENOMIC DNA]</scope>
</reference>
<keyword evidence="1" id="KW-0732">Signal</keyword>
<dbReference type="ExpressionAtlas" id="H3BP67">
    <property type="expression patterns" value="baseline and differential"/>
</dbReference>
<keyword evidence="4" id="KW-1185">Reference proteome</keyword>
<reference evidence="3" key="4">
    <citation type="submission" date="2025-08" db="UniProtKB">
        <authorList>
            <consortium name="Ensembl"/>
        </authorList>
    </citation>
    <scope>IDENTIFICATION</scope>
</reference>
<dbReference type="MassIVE" id="H3BP67"/>
<dbReference type="ChiTaRS" id="ADGRG1">
    <property type="organism name" value="human"/>
</dbReference>
<dbReference type="UCSC" id="uc059uvh.1">
    <property type="organism name" value="human"/>
</dbReference>
<dbReference type="GeneTree" id="ENSGT00940000160843"/>
<dbReference type="Proteomes" id="UP000005640">
    <property type="component" value="Chromosome 16"/>
</dbReference>
<dbReference type="InterPro" id="IPR040679">
    <property type="entry name" value="PLL"/>
</dbReference>
<sequence>MTPQSLLQTTLFLLSLLFLVQASASSGAHGRGHREDFRFCSQRNQTHRSSLHYKPTPDLRISIENSEEALTVHAPFPAAHPASRSFPDPRGLYHFCLYWNRHAGRLHLLYGKRDFLLSDKASSLLCFQHQEESLAQGPPLLATSVTSWWSPQNISLPSAASFTFSFHS</sequence>
<keyword evidence="5 6" id="KW-1267">Proteomics identification</keyword>
<dbReference type="HGNC" id="HGNC:4512">
    <property type="gene designation" value="ADGRG1"/>
</dbReference>
<dbReference type="Bgee" id="ENSG00000205336">
    <property type="expression patterns" value="Expressed in granulocyte and 201 other cell types or tissues"/>
</dbReference>
<dbReference type="EMBL" id="AC018552">
    <property type="status" value="NOT_ANNOTATED_CDS"/>
    <property type="molecule type" value="Genomic_DNA"/>
</dbReference>
<name>H3BP67_HUMAN</name>
<dbReference type="ProteomicsDB" id="41403"/>
<feature type="chain" id="PRO_5003580243" evidence="1">
    <location>
        <begin position="25"/>
        <end position="168"/>
    </location>
</feature>